<dbReference type="Proteomes" id="UP000640274">
    <property type="component" value="Unassembled WGS sequence"/>
</dbReference>
<keyword evidence="2" id="KW-1185">Reference proteome</keyword>
<organism evidence="1 2">
    <name type="scientific">Paenibacillus roseus</name>
    <dbReference type="NCBI Taxonomy" id="2798579"/>
    <lineage>
        <taxon>Bacteria</taxon>
        <taxon>Bacillati</taxon>
        <taxon>Bacillota</taxon>
        <taxon>Bacilli</taxon>
        <taxon>Bacillales</taxon>
        <taxon>Paenibacillaceae</taxon>
        <taxon>Paenibacillus</taxon>
    </lineage>
</organism>
<name>A0A934J5T4_9BACL</name>
<dbReference type="EMBL" id="JAELUP010000016">
    <property type="protein sequence ID" value="MBJ6360935.1"/>
    <property type="molecule type" value="Genomic_DNA"/>
</dbReference>
<gene>
    <name evidence="1" type="ORF">JFN88_06330</name>
</gene>
<comment type="caution">
    <text evidence="1">The sequence shown here is derived from an EMBL/GenBank/DDBJ whole genome shotgun (WGS) entry which is preliminary data.</text>
</comment>
<evidence type="ECO:0000313" key="1">
    <source>
        <dbReference type="EMBL" id="MBJ6360935.1"/>
    </source>
</evidence>
<evidence type="ECO:0000313" key="2">
    <source>
        <dbReference type="Proteomes" id="UP000640274"/>
    </source>
</evidence>
<dbReference type="AlphaFoldDB" id="A0A934J5T4"/>
<dbReference type="RefSeq" id="WP_199018497.1">
    <property type="nucleotide sequence ID" value="NZ_JAELUP010000016.1"/>
</dbReference>
<protein>
    <submittedName>
        <fullName evidence="1">Uncharacterized protein</fullName>
    </submittedName>
</protein>
<sequence>MNEHFHSELKTDLNLGSSGKFVTNDLVLWAIGQISLQAPDAPVKTGVTRR</sequence>
<accession>A0A934J5T4</accession>
<proteinExistence type="predicted"/>
<reference evidence="1" key="1">
    <citation type="submission" date="2020-12" db="EMBL/GenBank/DDBJ databases">
        <authorList>
            <person name="Huq M.A."/>
        </authorList>
    </citation>
    <scope>NUCLEOTIDE SEQUENCE</scope>
    <source>
        <strain evidence="1">MAHUQ-46</strain>
    </source>
</reference>